<evidence type="ECO:0000256" key="5">
    <source>
        <dbReference type="ARBA" id="ARBA00022559"/>
    </source>
</evidence>
<feature type="disulfide bond" evidence="18">
    <location>
        <begin position="36"/>
        <end position="116"/>
    </location>
</feature>
<dbReference type="InterPro" id="IPR000823">
    <property type="entry name" value="Peroxidase_pln"/>
</dbReference>
<dbReference type="AlphaFoldDB" id="A0A218WLS5"/>
<evidence type="ECO:0000313" key="21">
    <source>
        <dbReference type="EMBL" id="OWM73429.1"/>
    </source>
</evidence>
<dbReference type="Pfam" id="PF00141">
    <property type="entry name" value="peroxidase"/>
    <property type="match status" value="1"/>
</dbReference>
<dbReference type="SUPFAM" id="SSF48113">
    <property type="entry name" value="Heme-dependent peroxidases"/>
    <property type="match status" value="1"/>
</dbReference>
<dbReference type="EC" id="1.11.1.7" evidence="4"/>
<evidence type="ECO:0000256" key="9">
    <source>
        <dbReference type="ARBA" id="ARBA00023002"/>
    </source>
</evidence>
<evidence type="ECO:0000259" key="20">
    <source>
        <dbReference type="PROSITE" id="PS50873"/>
    </source>
</evidence>
<protein>
    <recommendedName>
        <fullName evidence="4">peroxidase</fullName>
        <ecNumber evidence="4">1.11.1.7</ecNumber>
    </recommendedName>
</protein>
<dbReference type="FunFam" id="1.10.420.10:FF:000001">
    <property type="entry name" value="Peroxidase"/>
    <property type="match status" value="1"/>
</dbReference>
<evidence type="ECO:0000256" key="18">
    <source>
        <dbReference type="PIRSR" id="PIRSR600823-5"/>
    </source>
</evidence>
<keyword evidence="6" id="KW-0349">Heme</keyword>
<evidence type="ECO:0000256" key="11">
    <source>
        <dbReference type="ARBA" id="ARBA00023157"/>
    </source>
</evidence>
<dbReference type="PANTHER" id="PTHR31388:SF147">
    <property type="entry name" value="PEROXIDASE 58"/>
    <property type="match status" value="1"/>
</dbReference>
<comment type="cofactor">
    <cofactor evidence="16">
        <name>heme b</name>
        <dbReference type="ChEBI" id="CHEBI:60344"/>
    </cofactor>
    <text evidence="16">Binds 1 heme b (iron(II)-protoporphyrin IX) group per subunit.</text>
</comment>
<dbReference type="CDD" id="cd00693">
    <property type="entry name" value="secretory_peroxidase"/>
    <property type="match status" value="1"/>
</dbReference>
<accession>A0A218WLS5</accession>
<feature type="binding site" evidence="16">
    <location>
        <position position="77"/>
    </location>
    <ligand>
        <name>Ca(2+)</name>
        <dbReference type="ChEBI" id="CHEBI:29108"/>
        <label>1</label>
    </ligand>
</feature>
<dbReference type="PROSITE" id="PS50873">
    <property type="entry name" value="PEROXIDASE_4"/>
    <property type="match status" value="1"/>
</dbReference>
<keyword evidence="7 16" id="KW-0479">Metal-binding</keyword>
<comment type="function">
    <text evidence="2">Removal of H(2)O(2), oxidation of toxic reductants, biosynthesis and degradation of lignin, suberization, auxin catabolism, response to environmental stresses such as wounding, pathogen attack and oxidative stress. These functions might be dependent on each isozyme/isoform in each plant tissue.</text>
</comment>
<feature type="binding site" evidence="16">
    <location>
        <position position="71"/>
    </location>
    <ligand>
        <name>Ca(2+)</name>
        <dbReference type="ChEBI" id="CHEBI:29108"/>
        <label>1</label>
    </ligand>
</feature>
<keyword evidence="8 16" id="KW-0106">Calcium</keyword>
<feature type="active site" description="Proton acceptor" evidence="14">
    <location>
        <position position="67"/>
    </location>
</feature>
<dbReference type="InterPro" id="IPR010255">
    <property type="entry name" value="Haem_peroxidase_sf"/>
</dbReference>
<evidence type="ECO:0000256" key="15">
    <source>
        <dbReference type="PIRSR" id="PIRSR600823-2"/>
    </source>
</evidence>
<feature type="signal peptide" evidence="19">
    <location>
        <begin position="1"/>
        <end position="25"/>
    </location>
</feature>
<keyword evidence="11 18" id="KW-1015">Disulfide bond</keyword>
<evidence type="ECO:0000256" key="16">
    <source>
        <dbReference type="PIRSR" id="PIRSR600823-3"/>
    </source>
</evidence>
<proteinExistence type="inferred from homology"/>
<comment type="similarity">
    <text evidence="3">Belongs to the peroxidase family. Ascorbate peroxidase subfamily.</text>
</comment>
<dbReference type="PRINTS" id="PR00458">
    <property type="entry name" value="PEROXIDASE"/>
</dbReference>
<reference evidence="22" key="1">
    <citation type="journal article" date="2017" name="Plant J.">
        <title>The pomegranate (Punica granatum L.) genome and the genomics of punicalagin biosynthesis.</title>
        <authorList>
            <person name="Qin G."/>
            <person name="Xu C."/>
            <person name="Ming R."/>
            <person name="Tang H."/>
            <person name="Guyot R."/>
            <person name="Kramer E.M."/>
            <person name="Hu Y."/>
            <person name="Yi X."/>
            <person name="Qi Y."/>
            <person name="Xu X."/>
            <person name="Gao Z."/>
            <person name="Pan H."/>
            <person name="Jian J."/>
            <person name="Tian Y."/>
            <person name="Yue Z."/>
            <person name="Xu Y."/>
        </authorList>
    </citation>
    <scope>NUCLEOTIDE SEQUENCE [LARGE SCALE GENOMIC DNA]</scope>
    <source>
        <strain evidence="22">cv. Dabenzi</strain>
    </source>
</reference>
<feature type="binding site" evidence="15">
    <location>
        <position position="164"/>
    </location>
    <ligand>
        <name>substrate</name>
    </ligand>
</feature>
<feature type="disulfide bond" evidence="18">
    <location>
        <begin position="69"/>
        <end position="74"/>
    </location>
</feature>
<comment type="caution">
    <text evidence="21">The sequence shown here is derived from an EMBL/GenBank/DDBJ whole genome shotgun (WGS) entry which is preliminary data.</text>
</comment>
<feature type="chain" id="PRO_5012420012" description="peroxidase" evidence="19">
    <location>
        <begin position="26"/>
        <end position="453"/>
    </location>
</feature>
<dbReference type="InterPro" id="IPR002016">
    <property type="entry name" value="Haem_peroxidase"/>
</dbReference>
<keyword evidence="5" id="KW-0575">Peroxidase</keyword>
<dbReference type="FunFam" id="1.10.520.10:FF:000001">
    <property type="entry name" value="Peroxidase"/>
    <property type="match status" value="1"/>
</dbReference>
<feature type="domain" description="Plant heme peroxidase family profile" evidence="20">
    <location>
        <begin position="26"/>
        <end position="336"/>
    </location>
</feature>
<feature type="disulfide bond" evidence="18">
    <location>
        <begin position="201"/>
        <end position="233"/>
    </location>
</feature>
<dbReference type="GO" id="GO:0020037">
    <property type="term" value="F:heme binding"/>
    <property type="evidence" value="ECO:0007669"/>
    <property type="project" value="InterPro"/>
</dbReference>
<dbReference type="InterPro" id="IPR024752">
    <property type="entry name" value="Myb/SANT-like_dom"/>
</dbReference>
<keyword evidence="9" id="KW-0560">Oxidoreductase</keyword>
<comment type="cofactor">
    <cofactor evidence="16">
        <name>Ca(2+)</name>
        <dbReference type="ChEBI" id="CHEBI:29108"/>
    </cofactor>
    <text evidence="16">Binds 2 calcium ions per subunit.</text>
</comment>
<dbReference type="PRINTS" id="PR00461">
    <property type="entry name" value="PLPEROXIDASE"/>
</dbReference>
<evidence type="ECO:0000256" key="7">
    <source>
        <dbReference type="ARBA" id="ARBA00022723"/>
    </source>
</evidence>
<organism evidence="21 22">
    <name type="scientific">Punica granatum</name>
    <name type="common">Pomegranate</name>
    <dbReference type="NCBI Taxonomy" id="22663"/>
    <lineage>
        <taxon>Eukaryota</taxon>
        <taxon>Viridiplantae</taxon>
        <taxon>Streptophyta</taxon>
        <taxon>Embryophyta</taxon>
        <taxon>Tracheophyta</taxon>
        <taxon>Spermatophyta</taxon>
        <taxon>Magnoliopsida</taxon>
        <taxon>eudicotyledons</taxon>
        <taxon>Gunneridae</taxon>
        <taxon>Pentapetalae</taxon>
        <taxon>rosids</taxon>
        <taxon>malvids</taxon>
        <taxon>Myrtales</taxon>
        <taxon>Lythraceae</taxon>
        <taxon>Punica</taxon>
    </lineage>
</organism>
<name>A0A218WLS5_PUNGR</name>
<evidence type="ECO:0000256" key="1">
    <source>
        <dbReference type="ARBA" id="ARBA00000189"/>
    </source>
</evidence>
<feature type="binding site" evidence="16">
    <location>
        <position position="246"/>
    </location>
    <ligand>
        <name>Ca(2+)</name>
        <dbReference type="ChEBI" id="CHEBI:29108"/>
        <label>2</label>
    </ligand>
</feature>
<feature type="binding site" evidence="16">
    <location>
        <position position="254"/>
    </location>
    <ligand>
        <name>Ca(2+)</name>
        <dbReference type="ChEBI" id="CHEBI:29108"/>
        <label>2</label>
    </ligand>
</feature>
<dbReference type="InterPro" id="IPR019793">
    <property type="entry name" value="Peroxidases_heam-ligand_BS"/>
</dbReference>
<dbReference type="EMBL" id="MTKT01003950">
    <property type="protein sequence ID" value="OWM73429.1"/>
    <property type="molecule type" value="Genomic_DNA"/>
</dbReference>
<dbReference type="GO" id="GO:0042744">
    <property type="term" value="P:hydrogen peroxide catabolic process"/>
    <property type="evidence" value="ECO:0007669"/>
    <property type="project" value="UniProtKB-KW"/>
</dbReference>
<dbReference type="Pfam" id="PF12776">
    <property type="entry name" value="Myb_DNA-bind_3"/>
    <property type="match status" value="1"/>
</dbReference>
<dbReference type="GO" id="GO:0046872">
    <property type="term" value="F:metal ion binding"/>
    <property type="evidence" value="ECO:0007669"/>
    <property type="project" value="UniProtKB-KW"/>
</dbReference>
<dbReference type="InterPro" id="IPR019794">
    <property type="entry name" value="Peroxidases_AS"/>
</dbReference>
<evidence type="ECO:0000256" key="14">
    <source>
        <dbReference type="PIRSR" id="PIRSR600823-1"/>
    </source>
</evidence>
<feature type="binding site" evidence="16">
    <location>
        <position position="73"/>
    </location>
    <ligand>
        <name>Ca(2+)</name>
        <dbReference type="ChEBI" id="CHEBI:29108"/>
        <label>1</label>
    </ligand>
</feature>
<evidence type="ECO:0000313" key="22">
    <source>
        <dbReference type="Proteomes" id="UP000197138"/>
    </source>
</evidence>
<evidence type="ECO:0000256" key="3">
    <source>
        <dbReference type="ARBA" id="ARBA00006873"/>
    </source>
</evidence>
<comment type="catalytic activity">
    <reaction evidence="1">
        <text>2 a phenolic donor + H2O2 = 2 a phenolic radical donor + 2 H2O</text>
        <dbReference type="Rhea" id="RHEA:56136"/>
        <dbReference type="ChEBI" id="CHEBI:15377"/>
        <dbReference type="ChEBI" id="CHEBI:16240"/>
        <dbReference type="ChEBI" id="CHEBI:139520"/>
        <dbReference type="ChEBI" id="CHEBI:139521"/>
        <dbReference type="EC" id="1.11.1.7"/>
    </reaction>
</comment>
<keyword evidence="13" id="KW-0376">Hydrogen peroxide</keyword>
<dbReference type="PROSITE" id="PS00435">
    <property type="entry name" value="PEROXIDASE_1"/>
    <property type="match status" value="1"/>
</dbReference>
<keyword evidence="19" id="KW-0732">Signal</keyword>
<dbReference type="Gene3D" id="1.10.420.10">
    <property type="entry name" value="Peroxidase, domain 2"/>
    <property type="match status" value="1"/>
</dbReference>
<evidence type="ECO:0000256" key="17">
    <source>
        <dbReference type="PIRSR" id="PIRSR600823-4"/>
    </source>
</evidence>
<evidence type="ECO:0000256" key="12">
    <source>
        <dbReference type="ARBA" id="ARBA00023180"/>
    </source>
</evidence>
<evidence type="ECO:0000256" key="4">
    <source>
        <dbReference type="ARBA" id="ARBA00012313"/>
    </source>
</evidence>
<keyword evidence="12" id="KW-0325">Glycoprotein</keyword>
<dbReference type="GO" id="GO:0140825">
    <property type="term" value="F:lactoperoxidase activity"/>
    <property type="evidence" value="ECO:0007669"/>
    <property type="project" value="UniProtKB-EC"/>
</dbReference>
<dbReference type="PROSITE" id="PS00436">
    <property type="entry name" value="PEROXIDASE_2"/>
    <property type="match status" value="1"/>
</dbReference>
<feature type="binding site" evidence="16">
    <location>
        <position position="195"/>
    </location>
    <ligand>
        <name>Ca(2+)</name>
        <dbReference type="ChEBI" id="CHEBI:29108"/>
        <label>2</label>
    </ligand>
</feature>
<feature type="site" description="Transition state stabilizer" evidence="17">
    <location>
        <position position="63"/>
    </location>
</feature>
<evidence type="ECO:0000256" key="13">
    <source>
        <dbReference type="ARBA" id="ARBA00023324"/>
    </source>
</evidence>
<feature type="binding site" evidence="16">
    <location>
        <position position="89"/>
    </location>
    <ligand>
        <name>Ca(2+)</name>
        <dbReference type="ChEBI" id="CHEBI:29108"/>
        <label>1</label>
    </ligand>
</feature>
<feature type="binding site" description="axial binding residue" evidence="16">
    <location>
        <position position="194"/>
    </location>
    <ligand>
        <name>heme b</name>
        <dbReference type="ChEBI" id="CHEBI:60344"/>
    </ligand>
    <ligandPart>
        <name>Fe</name>
        <dbReference type="ChEBI" id="CHEBI:18248"/>
    </ligandPart>
</feature>
<evidence type="ECO:0000256" key="8">
    <source>
        <dbReference type="ARBA" id="ARBA00022837"/>
    </source>
</evidence>
<keyword evidence="10 16" id="KW-0408">Iron</keyword>
<dbReference type="Proteomes" id="UP000197138">
    <property type="component" value="Unassembled WGS sequence"/>
</dbReference>
<dbReference type="GO" id="GO:0006979">
    <property type="term" value="P:response to oxidative stress"/>
    <property type="evidence" value="ECO:0007669"/>
    <property type="project" value="InterPro"/>
</dbReference>
<dbReference type="PANTHER" id="PTHR31388">
    <property type="entry name" value="PEROXIDASE 72-RELATED"/>
    <property type="match status" value="1"/>
</dbReference>
<dbReference type="Gene3D" id="1.10.520.10">
    <property type="match status" value="1"/>
</dbReference>
<feature type="binding site" evidence="16">
    <location>
        <position position="68"/>
    </location>
    <ligand>
        <name>Ca(2+)</name>
        <dbReference type="ChEBI" id="CHEBI:29108"/>
        <label>1</label>
    </ligand>
</feature>
<evidence type="ECO:0000256" key="2">
    <source>
        <dbReference type="ARBA" id="ARBA00002322"/>
    </source>
</evidence>
<evidence type="ECO:0000256" key="10">
    <source>
        <dbReference type="ARBA" id="ARBA00023004"/>
    </source>
</evidence>
<gene>
    <name evidence="21" type="ORF">CDL15_Pgr026528</name>
</gene>
<evidence type="ECO:0000256" key="6">
    <source>
        <dbReference type="ARBA" id="ARBA00022617"/>
    </source>
</evidence>
<dbReference type="InterPro" id="IPR033905">
    <property type="entry name" value="Secretory_peroxidase"/>
</dbReference>
<sequence length="453" mass="49321">MPPSTLVALAIAALCVVMGFRSGVAELEGDFYEDSCPNASAIVRRVLEQAQQRDVRIGAKLIRLHFHDCFVQGCDGSILLVNAEGIASEQDARPNVNSTAGFEVVDDMKAALENACPGVVSCADILAIASQVAVSLAGGPSWEVELGRRDSRTANRDEANTAIPSPVDSLANMTSKFAAVGLDSTDLVALSGAHTFGRARCTTFSHRLYNFSGTGGPDPTLDSAFLETLRQICPQSGDGNTITNLDPSSPDSFDNNYFTNLRNNRGLLQTDQELFSGAVADTVSAVNRFAGSQSEFFDAFAKSMLDDSTSFLEISKELRDFSASSIEARRLNASTTPFQSETPVRESKFACHSLPRLKHLNSRSLPSHNADTGFKSGYLPELEKMLFEKLPNSGIKARPHIESRLKTLKREWAIVYDMMLNTSGFGWDSTWKMVTVEDDVWEAYVASQRSRSI</sequence>
<evidence type="ECO:0000256" key="19">
    <source>
        <dbReference type="SAM" id="SignalP"/>
    </source>
</evidence>
<feature type="binding site" evidence="16">
    <location>
        <position position="75"/>
    </location>
    <ligand>
        <name>Ca(2+)</name>
        <dbReference type="ChEBI" id="CHEBI:29108"/>
        <label>1</label>
    </ligand>
</feature>